<comment type="caution">
    <text evidence="3">The sequence shown here is derived from an EMBL/GenBank/DDBJ whole genome shotgun (WGS) entry which is preliminary data.</text>
</comment>
<dbReference type="AlphaFoldDB" id="A0A1E3L0V4"/>
<reference evidence="3 4" key="1">
    <citation type="submission" date="2016-08" db="EMBL/GenBank/DDBJ databases">
        <title>Genome sequencing of Paenibacillus sp. TI45-13ar, isolated from Korean traditional nuruk.</title>
        <authorList>
            <person name="Kim S.-J."/>
        </authorList>
    </citation>
    <scope>NUCLEOTIDE SEQUENCE [LARGE SCALE GENOMIC DNA]</scope>
    <source>
        <strain evidence="3 4">TI45-13ar</strain>
    </source>
</reference>
<dbReference type="EMBL" id="MDER01000060">
    <property type="protein sequence ID" value="ODP27324.1"/>
    <property type="molecule type" value="Genomic_DNA"/>
</dbReference>
<evidence type="ECO:0000313" key="4">
    <source>
        <dbReference type="Proteomes" id="UP000094578"/>
    </source>
</evidence>
<proteinExistence type="predicted"/>
<sequence>MSSETLQQLVAKLDQMNDCHMQMIELGERKKQAVIKNEVESMIAIMNQESKLAKFIDHEEQEREEIVHAFLLERGIKSKLRLNLTELARLVFDPEEKQLLLEARSRLSATLQTLQQLNELNKQLIQQALDYVDFSLEMLALVPEQDLTYQHPADKAYGATRSGLFDTRG</sequence>
<keyword evidence="2" id="KW-0175">Coiled coil</keyword>
<evidence type="ECO:0000256" key="1">
    <source>
        <dbReference type="ARBA" id="ARBA00022795"/>
    </source>
</evidence>
<evidence type="ECO:0008006" key="5">
    <source>
        <dbReference type="Google" id="ProtNLM"/>
    </source>
</evidence>
<dbReference type="Pfam" id="PF05130">
    <property type="entry name" value="FlgN"/>
    <property type="match status" value="1"/>
</dbReference>
<name>A0A1E3L0V4_9BACL</name>
<accession>A0A1E3L0V4</accession>
<dbReference type="SUPFAM" id="SSF140566">
    <property type="entry name" value="FlgN-like"/>
    <property type="match status" value="1"/>
</dbReference>
<dbReference type="Proteomes" id="UP000094578">
    <property type="component" value="Unassembled WGS sequence"/>
</dbReference>
<dbReference type="PATRIC" id="fig|1886670.3.peg.3312"/>
<gene>
    <name evidence="3" type="ORF">PTI45_03258</name>
</gene>
<dbReference type="Gene3D" id="1.20.58.300">
    <property type="entry name" value="FlgN-like"/>
    <property type="match status" value="1"/>
</dbReference>
<protein>
    <recommendedName>
        <fullName evidence="5">FlgN protein</fullName>
    </recommendedName>
</protein>
<dbReference type="InterPro" id="IPR007809">
    <property type="entry name" value="FlgN-like"/>
</dbReference>
<keyword evidence="4" id="KW-1185">Reference proteome</keyword>
<keyword evidence="1" id="KW-1005">Bacterial flagellum biogenesis</keyword>
<feature type="coiled-coil region" evidence="2">
    <location>
        <begin position="100"/>
        <end position="127"/>
    </location>
</feature>
<organism evidence="3 4">
    <name type="scientific">Paenibacillus nuruki</name>
    <dbReference type="NCBI Taxonomy" id="1886670"/>
    <lineage>
        <taxon>Bacteria</taxon>
        <taxon>Bacillati</taxon>
        <taxon>Bacillota</taxon>
        <taxon>Bacilli</taxon>
        <taxon>Bacillales</taxon>
        <taxon>Paenibacillaceae</taxon>
        <taxon>Paenibacillus</taxon>
    </lineage>
</organism>
<evidence type="ECO:0000313" key="3">
    <source>
        <dbReference type="EMBL" id="ODP27324.1"/>
    </source>
</evidence>
<evidence type="ECO:0000256" key="2">
    <source>
        <dbReference type="SAM" id="Coils"/>
    </source>
</evidence>
<dbReference type="InterPro" id="IPR036679">
    <property type="entry name" value="FlgN-like_sf"/>
</dbReference>
<dbReference type="STRING" id="1886670.PTI45_03258"/>
<dbReference type="RefSeq" id="WP_069328650.1">
    <property type="nucleotide sequence ID" value="NZ_MDER01000060.1"/>
</dbReference>
<dbReference type="GO" id="GO:0044780">
    <property type="term" value="P:bacterial-type flagellum assembly"/>
    <property type="evidence" value="ECO:0007669"/>
    <property type="project" value="InterPro"/>
</dbReference>